<dbReference type="AlphaFoldDB" id="A0A0B7N8N3"/>
<proteinExistence type="inferred from homology"/>
<evidence type="ECO:0000256" key="2">
    <source>
        <dbReference type="ARBA" id="ARBA00008284"/>
    </source>
</evidence>
<protein>
    <recommendedName>
        <fullName evidence="10">TM2 domain-containing protein</fullName>
    </recommendedName>
</protein>
<dbReference type="Proteomes" id="UP000054107">
    <property type="component" value="Unassembled WGS sequence"/>
</dbReference>
<feature type="transmembrane region" description="Helical" evidence="9">
    <location>
        <begin position="37"/>
        <end position="57"/>
    </location>
</feature>
<evidence type="ECO:0000256" key="3">
    <source>
        <dbReference type="ARBA" id="ARBA00022692"/>
    </source>
</evidence>
<dbReference type="STRING" id="35722.A0A0B7N8N3"/>
<dbReference type="OrthoDB" id="408511at2759"/>
<dbReference type="InterPro" id="IPR007829">
    <property type="entry name" value="TM2"/>
</dbReference>
<keyword evidence="7" id="KW-0325">Glycoprotein</keyword>
<dbReference type="PANTHER" id="PTHR21016:SF7">
    <property type="entry name" value="TM2 DOMAIN-CONTAINING PROTEIN 3"/>
    <property type="match status" value="1"/>
</dbReference>
<accession>A0A0B7N8N3</accession>
<keyword evidence="6 9" id="KW-0472">Membrane</keyword>
<evidence type="ECO:0000256" key="4">
    <source>
        <dbReference type="ARBA" id="ARBA00022729"/>
    </source>
</evidence>
<evidence type="ECO:0000256" key="8">
    <source>
        <dbReference type="SAM" id="MobiDB-lite"/>
    </source>
</evidence>
<dbReference type="EMBL" id="LN726961">
    <property type="protein sequence ID" value="CEP11783.1"/>
    <property type="molecule type" value="Genomic_DNA"/>
</dbReference>
<comment type="similarity">
    <text evidence="2">Belongs to the TM2 family.</text>
</comment>
<evidence type="ECO:0000256" key="6">
    <source>
        <dbReference type="ARBA" id="ARBA00023136"/>
    </source>
</evidence>
<name>A0A0B7N8N3_9FUNG</name>
<feature type="region of interest" description="Disordered" evidence="8">
    <location>
        <begin position="1"/>
        <end position="21"/>
    </location>
</feature>
<keyword evidence="4" id="KW-0732">Signal</keyword>
<gene>
    <name evidence="11" type="primary">PARPA_05672.1 scaffold 19499</name>
</gene>
<evidence type="ECO:0000313" key="12">
    <source>
        <dbReference type="Proteomes" id="UP000054107"/>
    </source>
</evidence>
<comment type="subcellular location">
    <subcellularLocation>
        <location evidence="1">Membrane</location>
        <topology evidence="1">Multi-pass membrane protein</topology>
    </subcellularLocation>
</comment>
<reference evidence="11 12" key="1">
    <citation type="submission" date="2014-09" db="EMBL/GenBank/DDBJ databases">
        <authorList>
            <person name="Ellenberger Sabrina"/>
        </authorList>
    </citation>
    <scope>NUCLEOTIDE SEQUENCE [LARGE SCALE GENOMIC DNA]</scope>
    <source>
        <strain evidence="11 12">CBS 412.66</strain>
    </source>
</reference>
<keyword evidence="5 9" id="KW-1133">Transmembrane helix</keyword>
<dbReference type="GO" id="GO:0016020">
    <property type="term" value="C:membrane"/>
    <property type="evidence" value="ECO:0007669"/>
    <property type="project" value="UniProtKB-SubCell"/>
</dbReference>
<evidence type="ECO:0000256" key="5">
    <source>
        <dbReference type="ARBA" id="ARBA00022989"/>
    </source>
</evidence>
<feature type="domain" description="TM2" evidence="10">
    <location>
        <begin position="72"/>
        <end position="119"/>
    </location>
</feature>
<feature type="transmembrane region" description="Helical" evidence="9">
    <location>
        <begin position="93"/>
        <end position="116"/>
    </location>
</feature>
<keyword evidence="3 9" id="KW-0812">Transmembrane</keyword>
<organism evidence="11 12">
    <name type="scientific">Parasitella parasitica</name>
    <dbReference type="NCBI Taxonomy" id="35722"/>
    <lineage>
        <taxon>Eukaryota</taxon>
        <taxon>Fungi</taxon>
        <taxon>Fungi incertae sedis</taxon>
        <taxon>Mucoromycota</taxon>
        <taxon>Mucoromycotina</taxon>
        <taxon>Mucoromycetes</taxon>
        <taxon>Mucorales</taxon>
        <taxon>Mucorineae</taxon>
        <taxon>Mucoraceae</taxon>
        <taxon>Parasitella</taxon>
    </lineage>
</organism>
<evidence type="ECO:0000256" key="7">
    <source>
        <dbReference type="ARBA" id="ARBA00023180"/>
    </source>
</evidence>
<sequence length="135" mass="15136">MSQNHRDEEASPLLTGANQQRENCEQKWARFRREHRVHFGAGWITTIVITALITYLANANKKYPPDVCISDRERTSAIILSVFFGSLGADRFYLGYVLLGVLKLLTGGLGGIWWTVDLVLLAMNTIPDKNGCRLA</sequence>
<evidence type="ECO:0000313" key="11">
    <source>
        <dbReference type="EMBL" id="CEP11783.1"/>
    </source>
</evidence>
<keyword evidence="12" id="KW-1185">Reference proteome</keyword>
<dbReference type="PANTHER" id="PTHR21016">
    <property type="entry name" value="BETA-AMYLOID BINDING PROTEIN-RELATED"/>
    <property type="match status" value="1"/>
</dbReference>
<dbReference type="Pfam" id="PF05154">
    <property type="entry name" value="TM2"/>
    <property type="match status" value="1"/>
</dbReference>
<evidence type="ECO:0000259" key="10">
    <source>
        <dbReference type="Pfam" id="PF05154"/>
    </source>
</evidence>
<evidence type="ECO:0000256" key="9">
    <source>
        <dbReference type="SAM" id="Phobius"/>
    </source>
</evidence>
<evidence type="ECO:0000256" key="1">
    <source>
        <dbReference type="ARBA" id="ARBA00004141"/>
    </source>
</evidence>
<dbReference type="InterPro" id="IPR050932">
    <property type="entry name" value="TM2D1-3-like"/>
</dbReference>